<dbReference type="AlphaFoldDB" id="G5QI03"/>
<proteinExistence type="predicted"/>
<evidence type="ECO:0000313" key="2">
    <source>
        <dbReference type="EMBL" id="EHC90113.1"/>
    </source>
</evidence>
<organism evidence="2 3">
    <name type="scientific">Salmonella enterica subsp. enterica serovar Rubislaw str. A4-653</name>
    <dbReference type="NCBI Taxonomy" id="913081"/>
    <lineage>
        <taxon>Bacteria</taxon>
        <taxon>Pseudomonadati</taxon>
        <taxon>Pseudomonadota</taxon>
        <taxon>Gammaproteobacteria</taxon>
        <taxon>Enterobacterales</taxon>
        <taxon>Enterobacteriaceae</taxon>
        <taxon>Salmonella</taxon>
    </lineage>
</organism>
<protein>
    <submittedName>
        <fullName evidence="2">Uncharacterized protein</fullName>
    </submittedName>
</protein>
<name>G5QI03_SALRU</name>
<gene>
    <name evidence="2" type="ORF">LTSERUB_2133</name>
</gene>
<dbReference type="Proteomes" id="UP000004903">
    <property type="component" value="Unassembled WGS sequence"/>
</dbReference>
<feature type="non-terminal residue" evidence="2">
    <location>
        <position position="47"/>
    </location>
</feature>
<evidence type="ECO:0000256" key="1">
    <source>
        <dbReference type="SAM" id="MobiDB-lite"/>
    </source>
</evidence>
<evidence type="ECO:0000313" key="3">
    <source>
        <dbReference type="Proteomes" id="UP000004903"/>
    </source>
</evidence>
<sequence length="47" mass="5284">MQTTGPGRQVPVATFGHQRQHPDFIPGQAGRRQLPVQPPQGHLHHER</sequence>
<reference evidence="2 3" key="1">
    <citation type="journal article" date="2011" name="BMC Genomics">
        <title>Genome sequencing reveals diversification of virulence factor content and possible host adaptation in distinct subpopulations of Salmonella enterica.</title>
        <authorList>
            <person name="den Bakker H.C."/>
            <person name="Moreno Switt A.I."/>
            <person name="Govoni G."/>
            <person name="Cummings C.A."/>
            <person name="Ranieri M.L."/>
            <person name="Degoricija L."/>
            <person name="Hoelzer K."/>
            <person name="Rodriguez-Rivera L.D."/>
            <person name="Brown S."/>
            <person name="Bolchacova E."/>
            <person name="Furtado M.R."/>
            <person name="Wiedmann M."/>
        </authorList>
    </citation>
    <scope>NUCLEOTIDE SEQUENCE [LARGE SCALE GENOMIC DNA]</scope>
    <source>
        <strain evidence="2 3">A4-653</strain>
    </source>
</reference>
<accession>G5QI03</accession>
<dbReference type="EMBL" id="AFCT01000809">
    <property type="protein sequence ID" value="EHC90113.1"/>
    <property type="molecule type" value="Genomic_DNA"/>
</dbReference>
<comment type="caution">
    <text evidence="2">The sequence shown here is derived from an EMBL/GenBank/DDBJ whole genome shotgun (WGS) entry which is preliminary data.</text>
</comment>
<feature type="region of interest" description="Disordered" evidence="1">
    <location>
        <begin position="1"/>
        <end position="47"/>
    </location>
</feature>